<dbReference type="Pfam" id="PF09118">
    <property type="entry name" value="GO-like_E_set"/>
    <property type="match status" value="1"/>
</dbReference>
<dbReference type="PROSITE" id="PS50231">
    <property type="entry name" value="RICIN_B_LECTIN"/>
    <property type="match status" value="1"/>
</dbReference>
<dbReference type="Proteomes" id="UP001500393">
    <property type="component" value="Unassembled WGS sequence"/>
</dbReference>
<dbReference type="Gene3D" id="2.80.10.50">
    <property type="match status" value="1"/>
</dbReference>
<protein>
    <recommendedName>
        <fullName evidence="2">Ricin B lectin domain-containing protein</fullName>
    </recommendedName>
</protein>
<dbReference type="SUPFAM" id="SSF50370">
    <property type="entry name" value="Ricin B-like lectins"/>
    <property type="match status" value="1"/>
</dbReference>
<evidence type="ECO:0000256" key="1">
    <source>
        <dbReference type="SAM" id="MobiDB-lite"/>
    </source>
</evidence>
<gene>
    <name evidence="3" type="ORF">GCM10009789_18330</name>
</gene>
<dbReference type="Gene3D" id="2.60.40.10">
    <property type="entry name" value="Immunoglobulins"/>
    <property type="match status" value="1"/>
</dbReference>
<accession>A0ABN2CWC5</accession>
<sequence>MNEIERAAKARSDEVTRQTGQRPGRRSPKEQAVADAIAAAADPAVSGAWSGVIDSPVVPVFNATLPNGKVLMWDSVGEGPAESYSDQSFTRAAVWDPVTNTSKRVDVQGYNIFCAGYAQLSDGTVLVAGGNRDTSLNGIRKTHLFDWRTETWRRGPDMAAERWYPSVTALPNQEALIQGGGPENAEVQQTNQWIRLLTGFTTPSSRLYPLLTVRPDGNVDLVGTGAVMRTLQTSAAGAQLGTSVRDLINRDYASFATVRVGKTLVAGGGIVAEDGKVGVPTRTAVIVDSNGPTLALPTGSMSTGRRQHNLTVLADGDALATGGMSAVTTDGGVNLASPVYAAELYDTETGTWRTLGAANRIRQYHSTALLLPDGRVMTGGGGICGECQRVGYLEKNIEYFTPPYLYGADGQPAARPAITSAPATASYGSTFSVTSPEAGSIAKAGLVGLGAPTHGDDQGQRYVPLSFSAAGTTLTISSPAGVNLAPPGYYMLFVVDSNGVPSVARTVRLTATAPAAPAPIRLTVSGPGDRCLDIDHSSILPGTKIQLWDCNGTQAQRWTHPADGTLRALGVCADVPGGNLKVGAPLRTDICSSTDPAQKWTIGTDGRIKSTTKPKLCLSAAGKTNAEQVTLANCNSSPTQVFRY</sequence>
<comment type="caution">
    <text evidence="3">The sequence shown here is derived from an EMBL/GenBank/DDBJ whole genome shotgun (WGS) entry which is preliminary data.</text>
</comment>
<dbReference type="InterPro" id="IPR035992">
    <property type="entry name" value="Ricin_B-like_lectins"/>
</dbReference>
<dbReference type="EMBL" id="BAAAOS010000017">
    <property type="protein sequence ID" value="GAA1565105.1"/>
    <property type="molecule type" value="Genomic_DNA"/>
</dbReference>
<evidence type="ECO:0000313" key="3">
    <source>
        <dbReference type="EMBL" id="GAA1565105.1"/>
    </source>
</evidence>
<dbReference type="CDD" id="cd02851">
    <property type="entry name" value="E_set_GO_C"/>
    <property type="match status" value="1"/>
</dbReference>
<dbReference type="InterPro" id="IPR015202">
    <property type="entry name" value="GO-like_E_set"/>
</dbReference>
<organism evidence="3 4">
    <name type="scientific">Kribbella sancticallisti</name>
    <dbReference type="NCBI Taxonomy" id="460087"/>
    <lineage>
        <taxon>Bacteria</taxon>
        <taxon>Bacillati</taxon>
        <taxon>Actinomycetota</taxon>
        <taxon>Actinomycetes</taxon>
        <taxon>Propionibacteriales</taxon>
        <taxon>Kribbellaceae</taxon>
        <taxon>Kribbella</taxon>
    </lineage>
</organism>
<feature type="region of interest" description="Disordered" evidence="1">
    <location>
        <begin position="1"/>
        <end position="29"/>
    </location>
</feature>
<dbReference type="Gene3D" id="2.130.10.80">
    <property type="entry name" value="Galactose oxidase/kelch, beta-propeller"/>
    <property type="match status" value="1"/>
</dbReference>
<dbReference type="InterPro" id="IPR011043">
    <property type="entry name" value="Gal_Oxase/kelch_b-propeller"/>
</dbReference>
<reference evidence="3 4" key="1">
    <citation type="journal article" date="2019" name="Int. J. Syst. Evol. Microbiol.">
        <title>The Global Catalogue of Microorganisms (GCM) 10K type strain sequencing project: providing services to taxonomists for standard genome sequencing and annotation.</title>
        <authorList>
            <consortium name="The Broad Institute Genomics Platform"/>
            <consortium name="The Broad Institute Genome Sequencing Center for Infectious Disease"/>
            <person name="Wu L."/>
            <person name="Ma J."/>
        </authorList>
    </citation>
    <scope>NUCLEOTIDE SEQUENCE [LARGE SCALE GENOMIC DNA]</scope>
    <source>
        <strain evidence="3 4">JCM 14969</strain>
    </source>
</reference>
<dbReference type="InterPro" id="IPR013783">
    <property type="entry name" value="Ig-like_fold"/>
</dbReference>
<dbReference type="Pfam" id="PF00652">
    <property type="entry name" value="Ricin_B_lectin"/>
    <property type="match status" value="1"/>
</dbReference>
<evidence type="ECO:0000259" key="2">
    <source>
        <dbReference type="SMART" id="SM00458"/>
    </source>
</evidence>
<dbReference type="SUPFAM" id="SSF50965">
    <property type="entry name" value="Galactose oxidase, central domain"/>
    <property type="match status" value="1"/>
</dbReference>
<dbReference type="InterPro" id="IPR037293">
    <property type="entry name" value="Gal_Oxidase_central_sf"/>
</dbReference>
<name>A0ABN2CWC5_9ACTN</name>
<dbReference type="InterPro" id="IPR000772">
    <property type="entry name" value="Ricin_B_lectin"/>
</dbReference>
<feature type="domain" description="Ricin B lectin" evidence="2">
    <location>
        <begin position="518"/>
        <end position="644"/>
    </location>
</feature>
<dbReference type="InterPro" id="IPR014756">
    <property type="entry name" value="Ig_E-set"/>
</dbReference>
<evidence type="ECO:0000313" key="4">
    <source>
        <dbReference type="Proteomes" id="UP001500393"/>
    </source>
</evidence>
<dbReference type="PANTHER" id="PTHR32208:SF21">
    <property type="entry name" value="LOW QUALITY PROTEIN: ALDEHYDE OXIDASE GLOX-LIKE"/>
    <property type="match status" value="1"/>
</dbReference>
<keyword evidence="4" id="KW-1185">Reference proteome</keyword>
<dbReference type="SUPFAM" id="SSF81296">
    <property type="entry name" value="E set domains"/>
    <property type="match status" value="1"/>
</dbReference>
<feature type="compositionally biased region" description="Basic and acidic residues" evidence="1">
    <location>
        <begin position="1"/>
        <end position="16"/>
    </location>
</feature>
<dbReference type="SMART" id="SM00458">
    <property type="entry name" value="RICIN"/>
    <property type="match status" value="1"/>
</dbReference>
<proteinExistence type="predicted"/>
<dbReference type="PANTHER" id="PTHR32208">
    <property type="entry name" value="SECRETED PROTEIN-RELATED"/>
    <property type="match status" value="1"/>
</dbReference>